<comment type="catalytic activity">
    <reaction evidence="4">
        <text>5-amino-1-(5-phospho-beta-D-ribosyl)imidazole + hydrogencarbonate + ATP = 5-carboxyamino-1-(5-phospho-D-ribosyl)imidazole + ADP + phosphate + 2 H(+)</text>
        <dbReference type="Rhea" id="RHEA:19317"/>
        <dbReference type="ChEBI" id="CHEBI:15378"/>
        <dbReference type="ChEBI" id="CHEBI:17544"/>
        <dbReference type="ChEBI" id="CHEBI:30616"/>
        <dbReference type="ChEBI" id="CHEBI:43474"/>
        <dbReference type="ChEBI" id="CHEBI:58730"/>
        <dbReference type="ChEBI" id="CHEBI:137981"/>
        <dbReference type="ChEBI" id="CHEBI:456216"/>
        <dbReference type="EC" id="6.3.4.18"/>
    </reaction>
</comment>
<keyword evidence="2 4" id="KW-0658">Purine biosynthesis</keyword>
<dbReference type="SUPFAM" id="SSF52440">
    <property type="entry name" value="PreATP-grasp domain"/>
    <property type="match status" value="1"/>
</dbReference>
<dbReference type="PANTHER" id="PTHR11609">
    <property type="entry name" value="PURINE BIOSYNTHESIS PROTEIN 6/7, PUR6/7"/>
    <property type="match status" value="1"/>
</dbReference>
<comment type="subunit">
    <text evidence="4">Homodimer.</text>
</comment>
<feature type="binding site" evidence="4">
    <location>
        <begin position="245"/>
        <end position="246"/>
    </location>
    <ligand>
        <name>ATP</name>
        <dbReference type="ChEBI" id="CHEBI:30616"/>
    </ligand>
</feature>
<dbReference type="OrthoDB" id="9804625at2"/>
<dbReference type="SUPFAM" id="SSF56059">
    <property type="entry name" value="Glutathione synthetase ATP-binding domain-like"/>
    <property type="match status" value="1"/>
</dbReference>
<accession>Q8D2V6</accession>
<protein>
    <recommendedName>
        <fullName evidence="4">N5-carboxyaminoimidazole ribonucleotide synthase</fullName>
        <shortName evidence="4">N5-CAIR synthase</shortName>
        <ecNumber evidence="4">6.3.4.18</ecNumber>
    </recommendedName>
    <alternativeName>
        <fullName evidence="4">5-(carboxyamino)imidazole ribonucleotide synthetase</fullName>
    </alternativeName>
</protein>
<dbReference type="PROSITE" id="PS50975">
    <property type="entry name" value="ATP_GRASP"/>
    <property type="match status" value="1"/>
</dbReference>
<dbReference type="InterPro" id="IPR011761">
    <property type="entry name" value="ATP-grasp"/>
</dbReference>
<dbReference type="Proteomes" id="UP000000562">
    <property type="component" value="Chromosome"/>
</dbReference>
<comment type="pathway">
    <text evidence="4">Purine metabolism; IMP biosynthesis via de novo pathway; 5-amino-1-(5-phospho-D-ribosyl)imidazole-4-carboxylate from 5-amino-1-(5-phospho-D-ribosyl)imidazole (N5-CAIR route): step 1/2.</text>
</comment>
<feature type="binding site" evidence="4">
    <location>
        <begin position="161"/>
        <end position="164"/>
    </location>
    <ligand>
        <name>ATP</name>
        <dbReference type="ChEBI" id="CHEBI:30616"/>
    </ligand>
</feature>
<dbReference type="GO" id="GO:0004638">
    <property type="term" value="F:phosphoribosylaminoimidazole carboxylase activity"/>
    <property type="evidence" value="ECO:0007669"/>
    <property type="project" value="InterPro"/>
</dbReference>
<dbReference type="AlphaFoldDB" id="Q8D2V6"/>
<dbReference type="InterPro" id="IPR003135">
    <property type="entry name" value="ATP-grasp_carboxylate-amine"/>
</dbReference>
<comment type="function">
    <text evidence="4">Catalyzes the ATP-dependent conversion of 5-aminoimidazole ribonucleotide (AIR) and HCO(3)(-) to N5-carboxyaminoimidazole ribonucleotide (N5-CAIR).</text>
</comment>
<dbReference type="GO" id="GO:0005829">
    <property type="term" value="C:cytosol"/>
    <property type="evidence" value="ECO:0007669"/>
    <property type="project" value="TreeGrafter"/>
</dbReference>
<feature type="binding site" evidence="4">
    <location>
        <position position="128"/>
    </location>
    <ligand>
        <name>ATP</name>
        <dbReference type="ChEBI" id="CHEBI:30616"/>
    </ligand>
</feature>
<dbReference type="HOGENOM" id="CLU_011534_0_0_6"/>
<feature type="binding site" evidence="4">
    <location>
        <position position="192"/>
    </location>
    <ligand>
        <name>ATP</name>
        <dbReference type="ChEBI" id="CHEBI:30616"/>
    </ligand>
</feature>
<dbReference type="STRING" id="36870.gene:10368739"/>
<dbReference type="InterPro" id="IPR016185">
    <property type="entry name" value="PreATP-grasp_dom_sf"/>
</dbReference>
<evidence type="ECO:0000256" key="2">
    <source>
        <dbReference type="ARBA" id="ARBA00022755"/>
    </source>
</evidence>
<proteinExistence type="inferred from homology"/>
<dbReference type="UniPathway" id="UPA00074">
    <property type="reaction ID" value="UER00942"/>
</dbReference>
<dbReference type="GO" id="GO:0046872">
    <property type="term" value="F:metal ion binding"/>
    <property type="evidence" value="ECO:0007669"/>
    <property type="project" value="InterPro"/>
</dbReference>
<dbReference type="Gene3D" id="3.40.50.20">
    <property type="match status" value="1"/>
</dbReference>
<comment type="caution">
    <text evidence="4">Lacks conserved residue(s) required for the propagation of feature annotation.</text>
</comment>
<evidence type="ECO:0000256" key="3">
    <source>
        <dbReference type="ARBA" id="ARBA00022840"/>
    </source>
</evidence>
<dbReference type="SUPFAM" id="SSF51246">
    <property type="entry name" value="Rudiment single hybrid motif"/>
    <property type="match status" value="1"/>
</dbReference>
<dbReference type="PANTHER" id="PTHR11609:SF5">
    <property type="entry name" value="PHOSPHORIBOSYLAMINOIMIDAZOLE CARBOXYLASE"/>
    <property type="match status" value="1"/>
</dbReference>
<comment type="similarity">
    <text evidence="4">Belongs to the PurK/PurT family.</text>
</comment>
<dbReference type="InterPro" id="IPR040686">
    <property type="entry name" value="PurK_C"/>
</dbReference>
<gene>
    <name evidence="4 6" type="primary">purK</name>
</gene>
<dbReference type="EMBL" id="BA000021">
    <property type="protein sequence ID" value="BAC24392.1"/>
    <property type="molecule type" value="Genomic_DNA"/>
</dbReference>
<dbReference type="InterPro" id="IPR013815">
    <property type="entry name" value="ATP_grasp_subdomain_1"/>
</dbReference>
<dbReference type="eggNOG" id="COG0026">
    <property type="taxonomic scope" value="Bacteria"/>
</dbReference>
<sequence length="366" mass="43373">MRTQFYKKIVYVIGNGQLSKMLFQAGYFLGIKIISISEKDKLKNFNYISNNNIITAEIENWKETKLINYLHKNNKFINYNILISLRDRLNQKKLFDKLKLPTATWKLLKSPLNWKKTFEKLGDTIIMKSRIGGYDGKNQYIINKDKEIELDNNYYNNFILEKKIKFAEELSIIGARNNKGRKVFYPITFNLHDSGILRCSIPYIHKRHNLQKQAEQMLGSLMKFTNYIGVMAMEFFLFENNLIVNEIAPRVHNSGHWTQNGSSISQFELHLRSILNLPIHTPKIYFSSIMINIIGHKIDIIFLKDPLLHIYWYNKKVKHNRKVGHINIISDKYNKIKKSLLILKEKLPLEYKKYLLWLIKKIKEIN</sequence>
<evidence type="ECO:0000313" key="7">
    <source>
        <dbReference type="Proteomes" id="UP000000562"/>
    </source>
</evidence>
<dbReference type="EC" id="6.3.4.18" evidence="4"/>
<keyword evidence="3 4" id="KW-0067">ATP-binding</keyword>
<keyword evidence="1 4" id="KW-0547">Nucleotide-binding</keyword>
<keyword evidence="7" id="KW-1185">Reference proteome</keyword>
<dbReference type="KEGG" id="wbr:purK"/>
<dbReference type="NCBIfam" id="NF004678">
    <property type="entry name" value="PRK06019.1-4"/>
    <property type="match status" value="1"/>
</dbReference>
<evidence type="ECO:0000313" key="6">
    <source>
        <dbReference type="EMBL" id="BAC24392.1"/>
    </source>
</evidence>
<evidence type="ECO:0000259" key="5">
    <source>
        <dbReference type="PROSITE" id="PS50975"/>
    </source>
</evidence>
<feature type="domain" description="ATP-grasp" evidence="5">
    <location>
        <begin position="92"/>
        <end position="275"/>
    </location>
</feature>
<dbReference type="Gene3D" id="3.30.1490.20">
    <property type="entry name" value="ATP-grasp fold, A domain"/>
    <property type="match status" value="1"/>
</dbReference>
<reference evidence="6 7" key="1">
    <citation type="journal article" date="2002" name="Nat. Genet.">
        <title>Genome sequence of the endocellular obligate symbiont of tsetse flies, Wigglesworthia glossinidia.</title>
        <authorList>
            <person name="Akman L."/>
            <person name="Yamashita A."/>
            <person name="Watanabe H."/>
            <person name="Oshima K."/>
            <person name="Shiba T."/>
            <person name="Hattori M."/>
            <person name="Aksoy S."/>
        </authorList>
    </citation>
    <scope>NUCLEOTIDE SEQUENCE [LARGE SCALE GENOMIC DNA]</scope>
</reference>
<evidence type="ECO:0000256" key="1">
    <source>
        <dbReference type="ARBA" id="ARBA00022741"/>
    </source>
</evidence>
<dbReference type="HAMAP" id="MF_01928">
    <property type="entry name" value="PurK"/>
    <property type="match status" value="1"/>
</dbReference>
<keyword evidence="4" id="KW-0436">Ligase</keyword>
<organism evidence="6 7">
    <name type="scientific">Wigglesworthia glossinidia brevipalpis</name>
    <dbReference type="NCBI Taxonomy" id="36870"/>
    <lineage>
        <taxon>Bacteria</taxon>
        <taxon>Pseudomonadati</taxon>
        <taxon>Pseudomonadota</taxon>
        <taxon>Gammaproteobacteria</taxon>
        <taxon>Enterobacterales</taxon>
        <taxon>Erwiniaceae</taxon>
        <taxon>Wigglesworthia</taxon>
    </lineage>
</organism>
<feature type="binding site" evidence="4">
    <location>
        <position position="169"/>
    </location>
    <ligand>
        <name>ATP</name>
        <dbReference type="ChEBI" id="CHEBI:30616"/>
    </ligand>
</feature>
<feature type="binding site" evidence="4">
    <location>
        <position position="88"/>
    </location>
    <ligand>
        <name>ATP</name>
        <dbReference type="ChEBI" id="CHEBI:30616"/>
    </ligand>
</feature>
<dbReference type="GO" id="GO:0034028">
    <property type="term" value="F:5-(carboxyamino)imidazole ribonucleotide synthase activity"/>
    <property type="evidence" value="ECO:0007669"/>
    <property type="project" value="UniProtKB-UniRule"/>
</dbReference>
<dbReference type="Pfam" id="PF17769">
    <property type="entry name" value="PurK_C"/>
    <property type="match status" value="1"/>
</dbReference>
<dbReference type="GO" id="GO:0006189">
    <property type="term" value="P:'de novo' IMP biosynthetic process"/>
    <property type="evidence" value="ECO:0007669"/>
    <property type="project" value="UniProtKB-UniRule"/>
</dbReference>
<dbReference type="InterPro" id="IPR011054">
    <property type="entry name" value="Rudment_hybrid_motif"/>
</dbReference>
<dbReference type="InterPro" id="IPR005875">
    <property type="entry name" value="PurK"/>
</dbReference>
<dbReference type="Gene3D" id="3.30.470.20">
    <property type="entry name" value="ATP-grasp fold, B domain"/>
    <property type="match status" value="1"/>
</dbReference>
<dbReference type="GO" id="GO:0005524">
    <property type="term" value="F:ATP binding"/>
    <property type="evidence" value="ECO:0007669"/>
    <property type="project" value="UniProtKB-UniRule"/>
</dbReference>
<dbReference type="Pfam" id="PF02222">
    <property type="entry name" value="ATP-grasp"/>
    <property type="match status" value="1"/>
</dbReference>
<evidence type="ECO:0000256" key="4">
    <source>
        <dbReference type="HAMAP-Rule" id="MF_01928"/>
    </source>
</evidence>
<name>Q8D2V6_WIGBR</name>